<protein>
    <submittedName>
        <fullName evidence="2">Uncharacterized protein</fullName>
    </submittedName>
</protein>
<proteinExistence type="predicted"/>
<reference evidence="2" key="1">
    <citation type="journal article" date="2020" name="Nature">
        <title>Giant virus diversity and host interactions through global metagenomics.</title>
        <authorList>
            <person name="Schulz F."/>
            <person name="Roux S."/>
            <person name="Paez-Espino D."/>
            <person name="Jungbluth S."/>
            <person name="Walsh D.A."/>
            <person name="Denef V.J."/>
            <person name="McMahon K.D."/>
            <person name="Konstantinidis K.T."/>
            <person name="Eloe-Fadrosh E.A."/>
            <person name="Kyrpides N.C."/>
            <person name="Woyke T."/>
        </authorList>
    </citation>
    <scope>NUCLEOTIDE SEQUENCE</scope>
    <source>
        <strain evidence="2">GVMAG-S-ERX556106-38</strain>
    </source>
</reference>
<name>A0A6C0FCD9_9ZZZZ</name>
<dbReference type="EMBL" id="MN738836">
    <property type="protein sequence ID" value="QHT38882.1"/>
    <property type="molecule type" value="Genomic_DNA"/>
</dbReference>
<keyword evidence="1" id="KW-0812">Transmembrane</keyword>
<sequence>MFFPIKIKELCTPASVYLYISAIGLVASIIQNVMNFNNNTYKCGAYAMIVPSVLLIFLFKFIYISFWTYVLNLLCKDNNKTLAWLLVIFPFLLLFVILGLLILTSGNVTASNSNLMIIQ</sequence>
<feature type="transmembrane region" description="Helical" evidence="1">
    <location>
        <begin position="16"/>
        <end position="34"/>
    </location>
</feature>
<keyword evidence="1" id="KW-1133">Transmembrane helix</keyword>
<evidence type="ECO:0000256" key="1">
    <source>
        <dbReference type="SAM" id="Phobius"/>
    </source>
</evidence>
<dbReference type="AlphaFoldDB" id="A0A6C0FCD9"/>
<feature type="transmembrane region" description="Helical" evidence="1">
    <location>
        <begin position="46"/>
        <end position="70"/>
    </location>
</feature>
<feature type="transmembrane region" description="Helical" evidence="1">
    <location>
        <begin position="82"/>
        <end position="103"/>
    </location>
</feature>
<organism evidence="2">
    <name type="scientific">viral metagenome</name>
    <dbReference type="NCBI Taxonomy" id="1070528"/>
    <lineage>
        <taxon>unclassified sequences</taxon>
        <taxon>metagenomes</taxon>
        <taxon>organismal metagenomes</taxon>
    </lineage>
</organism>
<keyword evidence="1" id="KW-0472">Membrane</keyword>
<evidence type="ECO:0000313" key="2">
    <source>
        <dbReference type="EMBL" id="QHT38882.1"/>
    </source>
</evidence>
<accession>A0A6C0FCD9</accession>